<evidence type="ECO:0000256" key="1">
    <source>
        <dbReference type="SAM" id="MobiDB-lite"/>
    </source>
</evidence>
<dbReference type="EMBL" id="PJQY01003726">
    <property type="protein sequence ID" value="PQM34953.1"/>
    <property type="molecule type" value="Genomic_DNA"/>
</dbReference>
<feature type="compositionally biased region" description="Acidic residues" evidence="1">
    <location>
        <begin position="110"/>
        <end position="131"/>
    </location>
</feature>
<name>A0A314UC00_PRUYE</name>
<accession>A0A314UC00</accession>
<organism evidence="2 3">
    <name type="scientific">Prunus yedoensis var. nudiflora</name>
    <dbReference type="NCBI Taxonomy" id="2094558"/>
    <lineage>
        <taxon>Eukaryota</taxon>
        <taxon>Viridiplantae</taxon>
        <taxon>Streptophyta</taxon>
        <taxon>Embryophyta</taxon>
        <taxon>Tracheophyta</taxon>
        <taxon>Spermatophyta</taxon>
        <taxon>Magnoliopsida</taxon>
        <taxon>eudicotyledons</taxon>
        <taxon>Gunneridae</taxon>
        <taxon>Pentapetalae</taxon>
        <taxon>rosids</taxon>
        <taxon>fabids</taxon>
        <taxon>Rosales</taxon>
        <taxon>Rosaceae</taxon>
        <taxon>Amygdaloideae</taxon>
        <taxon>Amygdaleae</taxon>
        <taxon>Prunus</taxon>
    </lineage>
</organism>
<feature type="region of interest" description="Disordered" evidence="1">
    <location>
        <begin position="89"/>
        <end position="131"/>
    </location>
</feature>
<dbReference type="OrthoDB" id="1750666at2759"/>
<evidence type="ECO:0000313" key="3">
    <source>
        <dbReference type="Proteomes" id="UP000250321"/>
    </source>
</evidence>
<reference evidence="2 3" key="1">
    <citation type="submission" date="2018-02" db="EMBL/GenBank/DDBJ databases">
        <title>Draft genome of wild Prunus yedoensis var. nudiflora.</title>
        <authorList>
            <person name="Baek S."/>
            <person name="Kim J.-H."/>
            <person name="Choi K."/>
            <person name="Kim G.-B."/>
            <person name="Cho A."/>
            <person name="Jang H."/>
            <person name="Shin C.-H."/>
            <person name="Yu H.-J."/>
            <person name="Mun J.-H."/>
        </authorList>
    </citation>
    <scope>NUCLEOTIDE SEQUENCE [LARGE SCALE GENOMIC DNA]</scope>
    <source>
        <strain evidence="3">cv. Jeju island</strain>
        <tissue evidence="2">Leaf</tissue>
    </source>
</reference>
<keyword evidence="3" id="KW-1185">Reference proteome</keyword>
<feature type="compositionally biased region" description="Basic and acidic residues" evidence="1">
    <location>
        <begin position="23"/>
        <end position="56"/>
    </location>
</feature>
<protein>
    <submittedName>
        <fullName evidence="2">BSD domain-containing protein 1</fullName>
    </submittedName>
</protein>
<feature type="region of interest" description="Disordered" evidence="1">
    <location>
        <begin position="1"/>
        <end position="73"/>
    </location>
</feature>
<evidence type="ECO:0000313" key="2">
    <source>
        <dbReference type="EMBL" id="PQM34953.1"/>
    </source>
</evidence>
<proteinExistence type="predicted"/>
<sequence length="131" mass="14523">MNVKEESSSVEESQVAGTSSSVVDEKGGKSPEMDKEKKDSAVKLSGDKETERKVIEKGTLGRKICHRTPEEEDLGWDEIEDLSSIDEKKVTHVGSGSSNKADLRKRLSTAEEEEEDLSWDIEDEDDEPAKP</sequence>
<dbReference type="STRING" id="2094558.A0A314UC00"/>
<gene>
    <name evidence="2" type="ORF">Pyn_31715</name>
</gene>
<dbReference type="Proteomes" id="UP000250321">
    <property type="component" value="Unassembled WGS sequence"/>
</dbReference>
<comment type="caution">
    <text evidence="2">The sequence shown here is derived from an EMBL/GenBank/DDBJ whole genome shotgun (WGS) entry which is preliminary data.</text>
</comment>
<dbReference type="AlphaFoldDB" id="A0A314UC00"/>